<gene>
    <name evidence="2" type="ORF">CEXT_246191</name>
</gene>
<keyword evidence="3" id="KW-1185">Reference proteome</keyword>
<feature type="compositionally biased region" description="Basic and acidic residues" evidence="1">
    <location>
        <begin position="36"/>
        <end position="50"/>
    </location>
</feature>
<dbReference type="AlphaFoldDB" id="A0AAV4TNE2"/>
<evidence type="ECO:0000313" key="3">
    <source>
        <dbReference type="Proteomes" id="UP001054945"/>
    </source>
</evidence>
<feature type="region of interest" description="Disordered" evidence="1">
    <location>
        <begin position="1"/>
        <end position="73"/>
    </location>
</feature>
<feature type="compositionally biased region" description="Polar residues" evidence="1">
    <location>
        <begin position="1"/>
        <end position="12"/>
    </location>
</feature>
<proteinExistence type="predicted"/>
<comment type="caution">
    <text evidence="2">The sequence shown here is derived from an EMBL/GenBank/DDBJ whole genome shotgun (WGS) entry which is preliminary data.</text>
</comment>
<reference evidence="2 3" key="1">
    <citation type="submission" date="2021-06" db="EMBL/GenBank/DDBJ databases">
        <title>Caerostris extrusa draft genome.</title>
        <authorList>
            <person name="Kono N."/>
            <person name="Arakawa K."/>
        </authorList>
    </citation>
    <scope>NUCLEOTIDE SEQUENCE [LARGE SCALE GENOMIC DNA]</scope>
</reference>
<feature type="compositionally biased region" description="Basic residues" evidence="1">
    <location>
        <begin position="19"/>
        <end position="35"/>
    </location>
</feature>
<evidence type="ECO:0000313" key="2">
    <source>
        <dbReference type="EMBL" id="GIY46674.1"/>
    </source>
</evidence>
<evidence type="ECO:0000256" key="1">
    <source>
        <dbReference type="SAM" id="MobiDB-lite"/>
    </source>
</evidence>
<organism evidence="2 3">
    <name type="scientific">Caerostris extrusa</name>
    <name type="common">Bark spider</name>
    <name type="synonym">Caerostris bankana</name>
    <dbReference type="NCBI Taxonomy" id="172846"/>
    <lineage>
        <taxon>Eukaryota</taxon>
        <taxon>Metazoa</taxon>
        <taxon>Ecdysozoa</taxon>
        <taxon>Arthropoda</taxon>
        <taxon>Chelicerata</taxon>
        <taxon>Arachnida</taxon>
        <taxon>Araneae</taxon>
        <taxon>Araneomorphae</taxon>
        <taxon>Entelegynae</taxon>
        <taxon>Araneoidea</taxon>
        <taxon>Araneidae</taxon>
        <taxon>Caerostris</taxon>
    </lineage>
</organism>
<protein>
    <submittedName>
        <fullName evidence="2">Uncharacterized protein</fullName>
    </submittedName>
</protein>
<name>A0AAV4TNE2_CAEEX</name>
<dbReference type="EMBL" id="BPLR01011459">
    <property type="protein sequence ID" value="GIY46674.1"/>
    <property type="molecule type" value="Genomic_DNA"/>
</dbReference>
<accession>A0AAV4TNE2</accession>
<sequence>MKEAQLTVSNSFPGALHGIGKKISNHYQHHRSNRGKKTDRGISTSKHIDFEDSDATLEVPTTSPRPRGGWLTECLSPSSNYTGVY</sequence>
<dbReference type="Proteomes" id="UP001054945">
    <property type="component" value="Unassembled WGS sequence"/>
</dbReference>